<evidence type="ECO:0000313" key="3">
    <source>
        <dbReference type="EMBL" id="CAH1230936.1"/>
    </source>
</evidence>
<dbReference type="PANTHER" id="PTHR33744:SF15">
    <property type="entry name" value="CARBOHYDRATE DIACID REGULATOR"/>
    <property type="match status" value="1"/>
</dbReference>
<organism evidence="3 4">
    <name type="scientific">Paenibacillus allorhizoplanae</name>
    <dbReference type="NCBI Taxonomy" id="2905648"/>
    <lineage>
        <taxon>Bacteria</taxon>
        <taxon>Bacillati</taxon>
        <taxon>Bacillota</taxon>
        <taxon>Bacilli</taxon>
        <taxon>Bacillales</taxon>
        <taxon>Paenibacillaceae</taxon>
        <taxon>Paenibacillus</taxon>
    </lineage>
</organism>
<accession>A0ABM9D0H2</accession>
<dbReference type="Gene3D" id="1.10.10.2840">
    <property type="entry name" value="PucR C-terminal helix-turn-helix domain"/>
    <property type="match status" value="1"/>
</dbReference>
<evidence type="ECO:0000259" key="1">
    <source>
        <dbReference type="Pfam" id="PF07905"/>
    </source>
</evidence>
<dbReference type="InterPro" id="IPR042070">
    <property type="entry name" value="PucR_C-HTH_sf"/>
</dbReference>
<dbReference type="RefSeq" id="WP_236293168.1">
    <property type="nucleotide sequence ID" value="NZ_CAKMMW010000039.1"/>
</dbReference>
<evidence type="ECO:0000313" key="4">
    <source>
        <dbReference type="Proteomes" id="UP000838821"/>
    </source>
</evidence>
<dbReference type="InterPro" id="IPR051448">
    <property type="entry name" value="CdaR-like_regulators"/>
</dbReference>
<sequence>MHLTVEEALTIYPLSRAKLVAGEKGLSRILRSVNVMDAPDAGDWIKSGEMLFTTAFVMKDHLDMALSTLRMLDERGGAGLGIKVGRYWDQIPQELYDEANRLEMPILELPFEFTFSDQMDALFNAEHTKTTKKLQTVLEKQKQLMQFALRNKESSDIFHMISGILGQPIAVFGQGGNVLFHNTSWSEEIILHQWPWTKSPQWEGFGDTRCFRIPLMDSLGCTGFFKVYVNSPLMLKEEEALFHQAAEILTYHLGLDIQKGKDPSRQHALSQVFMDFFQRELSFHDFMKSCKSYHLTVMSTTYQCVLTTIPSEQPGATRLLNEVRQLLIYHPQLQQYESEHFYLADGLFSIFALPEEQTFHKKDFLTSLNSCLSHLTSKTSVAGLHCWVSRVKAQPELIYNAFKECLETHHAAERLRMSQTVLHHDSIELFSLFQHLSEEAMRGYYNYVLEPIYGKNKQVDPELALTLEVYFEYDGSINETSRYLFVHRNTVSYRLEKIADLLQMDFKKMSDLLRLKLAFLFRNYLK</sequence>
<dbReference type="Pfam" id="PF13556">
    <property type="entry name" value="HTH_30"/>
    <property type="match status" value="1"/>
</dbReference>
<feature type="domain" description="Purine catabolism PurC-like" evidence="1">
    <location>
        <begin position="14"/>
        <end position="122"/>
    </location>
</feature>
<evidence type="ECO:0000259" key="2">
    <source>
        <dbReference type="Pfam" id="PF13556"/>
    </source>
</evidence>
<feature type="domain" description="PucR C-terminal helix-turn-helix" evidence="2">
    <location>
        <begin position="464"/>
        <end position="520"/>
    </location>
</feature>
<comment type="caution">
    <text evidence="3">The sequence shown here is derived from an EMBL/GenBank/DDBJ whole genome shotgun (WGS) entry which is preliminary data.</text>
</comment>
<gene>
    <name evidence="3" type="primary">pucR_5</name>
    <name evidence="3" type="ORF">PAECIP111891_06773</name>
</gene>
<dbReference type="Proteomes" id="UP000838821">
    <property type="component" value="Unassembled WGS sequence"/>
</dbReference>
<proteinExistence type="predicted"/>
<dbReference type="PANTHER" id="PTHR33744">
    <property type="entry name" value="CARBOHYDRATE DIACID REGULATOR"/>
    <property type="match status" value="1"/>
</dbReference>
<dbReference type="InterPro" id="IPR025736">
    <property type="entry name" value="PucR_C-HTH_dom"/>
</dbReference>
<protein>
    <submittedName>
        <fullName evidence="3">Purine catabolism regulatory protein</fullName>
    </submittedName>
</protein>
<name>A0ABM9D0H2_9BACL</name>
<dbReference type="EMBL" id="CAKMMW010000039">
    <property type="protein sequence ID" value="CAH1230936.1"/>
    <property type="molecule type" value="Genomic_DNA"/>
</dbReference>
<dbReference type="InterPro" id="IPR012914">
    <property type="entry name" value="PucR_dom"/>
</dbReference>
<dbReference type="Pfam" id="PF07905">
    <property type="entry name" value="PucR"/>
    <property type="match status" value="1"/>
</dbReference>
<reference evidence="3" key="1">
    <citation type="submission" date="2022-01" db="EMBL/GenBank/DDBJ databases">
        <authorList>
            <person name="Criscuolo A."/>
        </authorList>
    </citation>
    <scope>NUCLEOTIDE SEQUENCE</scope>
    <source>
        <strain evidence="3">CIP111891</strain>
    </source>
</reference>
<keyword evidence="4" id="KW-1185">Reference proteome</keyword>